<dbReference type="Pfam" id="PF07714">
    <property type="entry name" value="PK_Tyr_Ser-Thr"/>
    <property type="match status" value="1"/>
</dbReference>
<keyword evidence="3" id="KW-1185">Reference proteome</keyword>
<dbReference type="OrthoDB" id="2722301at2759"/>
<dbReference type="Gene3D" id="1.10.510.10">
    <property type="entry name" value="Transferase(Phosphotransferase) domain 1"/>
    <property type="match status" value="1"/>
</dbReference>
<accession>A0A1C7MLA3</accession>
<dbReference type="InterPro" id="IPR001245">
    <property type="entry name" value="Ser-Thr/Tyr_kinase_cat_dom"/>
</dbReference>
<dbReference type="InterPro" id="IPR011009">
    <property type="entry name" value="Kinase-like_dom_sf"/>
</dbReference>
<dbReference type="GO" id="GO:0004672">
    <property type="term" value="F:protein kinase activity"/>
    <property type="evidence" value="ECO:0007669"/>
    <property type="project" value="InterPro"/>
</dbReference>
<dbReference type="InterPro" id="IPR000719">
    <property type="entry name" value="Prot_kinase_dom"/>
</dbReference>
<dbReference type="SUPFAM" id="SSF56112">
    <property type="entry name" value="Protein kinase-like (PK-like)"/>
    <property type="match status" value="1"/>
</dbReference>
<organism evidence="2 3">
    <name type="scientific">Grifola frondosa</name>
    <name type="common">Maitake</name>
    <name type="synonym">Polyporus frondosus</name>
    <dbReference type="NCBI Taxonomy" id="5627"/>
    <lineage>
        <taxon>Eukaryota</taxon>
        <taxon>Fungi</taxon>
        <taxon>Dikarya</taxon>
        <taxon>Basidiomycota</taxon>
        <taxon>Agaricomycotina</taxon>
        <taxon>Agaricomycetes</taxon>
        <taxon>Polyporales</taxon>
        <taxon>Grifolaceae</taxon>
        <taxon>Grifola</taxon>
    </lineage>
</organism>
<dbReference type="PROSITE" id="PS50011">
    <property type="entry name" value="PROTEIN_KINASE_DOM"/>
    <property type="match status" value="1"/>
</dbReference>
<dbReference type="GO" id="GO:0005524">
    <property type="term" value="F:ATP binding"/>
    <property type="evidence" value="ECO:0007669"/>
    <property type="project" value="InterPro"/>
</dbReference>
<dbReference type="OMA" id="YSHYESE"/>
<proteinExistence type="predicted"/>
<dbReference type="EMBL" id="LUGG01000002">
    <property type="protein sequence ID" value="OBZ77645.1"/>
    <property type="molecule type" value="Genomic_DNA"/>
</dbReference>
<dbReference type="AlphaFoldDB" id="A0A1C7MLA3"/>
<name>A0A1C7MLA3_GRIFR</name>
<dbReference type="Proteomes" id="UP000092993">
    <property type="component" value="Unassembled WGS sequence"/>
</dbReference>
<comment type="caution">
    <text evidence="2">The sequence shown here is derived from an EMBL/GenBank/DDBJ whole genome shotgun (WGS) entry which is preliminary data.</text>
</comment>
<reference evidence="2 3" key="1">
    <citation type="submission" date="2016-03" db="EMBL/GenBank/DDBJ databases">
        <title>Whole genome sequencing of Grifola frondosa 9006-11.</title>
        <authorList>
            <person name="Min B."/>
            <person name="Park H."/>
            <person name="Kim J.-G."/>
            <person name="Cho H."/>
            <person name="Oh Y.-L."/>
            <person name="Kong W.-S."/>
            <person name="Choi I.-G."/>
        </authorList>
    </citation>
    <scope>NUCLEOTIDE SEQUENCE [LARGE SCALE GENOMIC DNA]</scope>
    <source>
        <strain evidence="2 3">9006-11</strain>
    </source>
</reference>
<feature type="domain" description="Protein kinase" evidence="1">
    <location>
        <begin position="164"/>
        <end position="505"/>
    </location>
</feature>
<evidence type="ECO:0000313" key="3">
    <source>
        <dbReference type="Proteomes" id="UP000092993"/>
    </source>
</evidence>
<evidence type="ECO:0000259" key="1">
    <source>
        <dbReference type="PROSITE" id="PS50011"/>
    </source>
</evidence>
<protein>
    <recommendedName>
        <fullName evidence="1">Protein kinase domain-containing protein</fullName>
    </recommendedName>
</protein>
<sequence>MAATLRQYGGSGGTAASISPGPILLRAFLGNFRVHRSPPLHRPVQSCTITQNLRSVWRRFHASAELDRVVGFVTVLEDGDDKGIISIAAGCELTLPNRGAFEAQSYMTAPSHAFEAQRFWTAYRPWLAERGYVLYDMAIGPDMKVPYWFPPSAAVSAPPPYALYHRNESASLAPWQVMWVQARFAYAQDSQGRNVAIKVIKSDSEEERIYRHLLQCSELFNPDTFANVLPPLVYWKFLTSFCLLSCLCKLCSVGIAITKWVKCRWSDRTLLGDIKTVKEIMDFITDLLRGLSFLHDQRIAHRDIAECNVMVNYYSATPPDEINELRPLLEEHRRSSKARYCIFDYNLSKQFPSGELLENYRSPSTEALGGGTRITLGMFIRARNLFMLRFVDAIPAINMLAPLIDRMTTHIVSQRFTAAQAYDFCKSIVQDLSESDLNASVSLLIYGHRSMTLQECWEKVDPEFAASWSHYRSPPVPRGIRFLYWICSFDVGAQIVSCIRRTIRV</sequence>
<evidence type="ECO:0000313" key="2">
    <source>
        <dbReference type="EMBL" id="OBZ77645.1"/>
    </source>
</evidence>
<gene>
    <name evidence="2" type="ORF">A0H81_02476</name>
</gene>